<evidence type="ECO:0000256" key="1">
    <source>
        <dbReference type="SAM" id="MobiDB-lite"/>
    </source>
</evidence>
<feature type="region of interest" description="Disordered" evidence="1">
    <location>
        <begin position="46"/>
        <end position="82"/>
    </location>
</feature>
<protein>
    <submittedName>
        <fullName evidence="2">Uncharacterized protein</fullName>
    </submittedName>
</protein>
<dbReference type="AlphaFoldDB" id="A0ABD2WMJ3"/>
<proteinExistence type="predicted"/>
<evidence type="ECO:0000313" key="3">
    <source>
        <dbReference type="Proteomes" id="UP001627154"/>
    </source>
</evidence>
<dbReference type="Proteomes" id="UP001627154">
    <property type="component" value="Unassembled WGS sequence"/>
</dbReference>
<comment type="caution">
    <text evidence="2">The sequence shown here is derived from an EMBL/GenBank/DDBJ whole genome shotgun (WGS) entry which is preliminary data.</text>
</comment>
<feature type="region of interest" description="Disordered" evidence="1">
    <location>
        <begin position="112"/>
        <end position="134"/>
    </location>
</feature>
<gene>
    <name evidence="2" type="ORF">TKK_011333</name>
</gene>
<sequence>MMANAAVPPGPTEEIATRLIAAITSACDVSVDDAVAVRCTGRQVRSPTSGTHACVRKGSPREHVVGKMKAPPRRTMPPQEVSCALPSRPVSAFAGANYDTRSMRMYRANHTRQSCLRGPRANTPSSPTLVGPVSFLRAGKGRGLSCCQS</sequence>
<dbReference type="EMBL" id="JBJJXI010000092">
    <property type="protein sequence ID" value="KAL3394313.1"/>
    <property type="molecule type" value="Genomic_DNA"/>
</dbReference>
<keyword evidence="3" id="KW-1185">Reference proteome</keyword>
<accession>A0ABD2WMJ3</accession>
<reference evidence="2 3" key="1">
    <citation type="journal article" date="2024" name="bioRxiv">
        <title>A reference genome for Trichogramma kaykai: A tiny desert-dwelling parasitoid wasp with competing sex-ratio distorters.</title>
        <authorList>
            <person name="Culotta J."/>
            <person name="Lindsey A.R."/>
        </authorList>
    </citation>
    <scope>NUCLEOTIDE SEQUENCE [LARGE SCALE GENOMIC DNA]</scope>
    <source>
        <strain evidence="2 3">KSX58</strain>
    </source>
</reference>
<organism evidence="2 3">
    <name type="scientific">Trichogramma kaykai</name>
    <dbReference type="NCBI Taxonomy" id="54128"/>
    <lineage>
        <taxon>Eukaryota</taxon>
        <taxon>Metazoa</taxon>
        <taxon>Ecdysozoa</taxon>
        <taxon>Arthropoda</taxon>
        <taxon>Hexapoda</taxon>
        <taxon>Insecta</taxon>
        <taxon>Pterygota</taxon>
        <taxon>Neoptera</taxon>
        <taxon>Endopterygota</taxon>
        <taxon>Hymenoptera</taxon>
        <taxon>Apocrita</taxon>
        <taxon>Proctotrupomorpha</taxon>
        <taxon>Chalcidoidea</taxon>
        <taxon>Trichogrammatidae</taxon>
        <taxon>Trichogramma</taxon>
    </lineage>
</organism>
<name>A0ABD2WMJ3_9HYME</name>
<evidence type="ECO:0000313" key="2">
    <source>
        <dbReference type="EMBL" id="KAL3394313.1"/>
    </source>
</evidence>